<name>A0A6I6GZZ4_9BACT</name>
<feature type="transmembrane region" description="Helical" evidence="5">
    <location>
        <begin position="309"/>
        <end position="326"/>
    </location>
</feature>
<dbReference type="AlphaFoldDB" id="A0A6I6GZZ4"/>
<evidence type="ECO:0000256" key="5">
    <source>
        <dbReference type="SAM" id="Phobius"/>
    </source>
</evidence>
<feature type="transmembrane region" description="Helical" evidence="5">
    <location>
        <begin position="146"/>
        <end position="164"/>
    </location>
</feature>
<evidence type="ECO:0000313" key="6">
    <source>
        <dbReference type="EMBL" id="QGW28031.1"/>
    </source>
</evidence>
<feature type="transmembrane region" description="Helical" evidence="5">
    <location>
        <begin position="367"/>
        <end position="386"/>
    </location>
</feature>
<keyword evidence="7" id="KW-1185">Reference proteome</keyword>
<dbReference type="GO" id="GO:0034755">
    <property type="term" value="P:iron ion transmembrane transport"/>
    <property type="evidence" value="ECO:0007669"/>
    <property type="project" value="TreeGrafter"/>
</dbReference>
<evidence type="ECO:0000256" key="3">
    <source>
        <dbReference type="ARBA" id="ARBA00022989"/>
    </source>
</evidence>
<dbReference type="InterPro" id="IPR001046">
    <property type="entry name" value="NRAMP_fam"/>
</dbReference>
<dbReference type="GO" id="GO:0005384">
    <property type="term" value="F:manganese ion transmembrane transporter activity"/>
    <property type="evidence" value="ECO:0007669"/>
    <property type="project" value="TreeGrafter"/>
</dbReference>
<feature type="transmembrane region" description="Helical" evidence="5">
    <location>
        <begin position="184"/>
        <end position="203"/>
    </location>
</feature>
<organism evidence="6 7">
    <name type="scientific">Phnomibacter ginsenosidimutans</name>
    <dbReference type="NCBI Taxonomy" id="2676868"/>
    <lineage>
        <taxon>Bacteria</taxon>
        <taxon>Pseudomonadati</taxon>
        <taxon>Bacteroidota</taxon>
        <taxon>Chitinophagia</taxon>
        <taxon>Chitinophagales</taxon>
        <taxon>Chitinophagaceae</taxon>
        <taxon>Phnomibacter</taxon>
    </lineage>
</organism>
<dbReference type="Proteomes" id="UP000426027">
    <property type="component" value="Chromosome"/>
</dbReference>
<dbReference type="Pfam" id="PF01566">
    <property type="entry name" value="Nramp"/>
    <property type="match status" value="1"/>
</dbReference>
<keyword evidence="2 5" id="KW-0812">Transmembrane</keyword>
<feature type="transmembrane region" description="Helical" evidence="5">
    <location>
        <begin position="272"/>
        <end position="297"/>
    </location>
</feature>
<keyword evidence="4 5" id="KW-0472">Membrane</keyword>
<dbReference type="PANTHER" id="PTHR11706">
    <property type="entry name" value="SOLUTE CARRIER PROTEIN FAMILY 11 MEMBER"/>
    <property type="match status" value="1"/>
</dbReference>
<accession>A0A6I6GZZ4</accession>
<feature type="transmembrane region" description="Helical" evidence="5">
    <location>
        <begin position="83"/>
        <end position="101"/>
    </location>
</feature>
<gene>
    <name evidence="6" type="ORF">GLV81_07895</name>
</gene>
<dbReference type="GO" id="GO:0005886">
    <property type="term" value="C:plasma membrane"/>
    <property type="evidence" value="ECO:0007669"/>
    <property type="project" value="TreeGrafter"/>
</dbReference>
<evidence type="ECO:0008006" key="8">
    <source>
        <dbReference type="Google" id="ProtNLM"/>
    </source>
</evidence>
<reference evidence="6 7" key="1">
    <citation type="submission" date="2019-11" db="EMBL/GenBank/DDBJ databases">
        <authorList>
            <person name="Im W.T."/>
        </authorList>
    </citation>
    <scope>NUCLEOTIDE SEQUENCE [LARGE SCALE GENOMIC DNA]</scope>
    <source>
        <strain evidence="6 7">SB-02</strain>
    </source>
</reference>
<evidence type="ECO:0000313" key="7">
    <source>
        <dbReference type="Proteomes" id="UP000426027"/>
    </source>
</evidence>
<protein>
    <recommendedName>
        <fullName evidence="8">Divalent metal cation transporter</fullName>
    </recommendedName>
</protein>
<dbReference type="KEGG" id="fls:GLV81_07895"/>
<evidence type="ECO:0000256" key="4">
    <source>
        <dbReference type="ARBA" id="ARBA00023136"/>
    </source>
</evidence>
<dbReference type="RefSeq" id="WP_157478355.1">
    <property type="nucleotide sequence ID" value="NZ_CP046566.1"/>
</dbReference>
<feature type="transmembrane region" description="Helical" evidence="5">
    <location>
        <begin position="332"/>
        <end position="355"/>
    </location>
</feature>
<evidence type="ECO:0000256" key="1">
    <source>
        <dbReference type="ARBA" id="ARBA00004141"/>
    </source>
</evidence>
<dbReference type="EMBL" id="CP046566">
    <property type="protein sequence ID" value="QGW28031.1"/>
    <property type="molecule type" value="Genomic_DNA"/>
</dbReference>
<proteinExistence type="predicted"/>
<feature type="transmembrane region" description="Helical" evidence="5">
    <location>
        <begin position="224"/>
        <end position="252"/>
    </location>
</feature>
<sequence>MAKQQQWMSNGMMGAAFLMATSAIGPGFITQTTVFTSQQLSNFGFVILVSILIDIVVQLNIWKAIATTGLKAPALANRVVPGAGVLLTLMVVAGGMVFNIGNVAGSGLGLQTMFGISATTGAIISGAIAIALFLLKEFGKAMDTFAKWLGILMIVMVLTVAFATQPPVGDMLQHVVLPTHINSLSILTLVGGTVGGYISFAGAHRMLEAQQGKPMAEKEVTKGAVTGIILSGIMRIGLYAAVLGVVVTGFVPDAGNPVASVFQQALGDNGRRIFGLILWSAAITSVVGASYTSVSFLESWHPAIVKHRQWMIVAFIIVATAVFAGFGNPVKILVLAGAVNAFVLPLALILVLLAMSYRKWLPNYRHPLWLSISGWVITALLLYMAWRAIAAL</sequence>
<evidence type="ECO:0000256" key="2">
    <source>
        <dbReference type="ARBA" id="ARBA00022692"/>
    </source>
</evidence>
<dbReference type="GO" id="GO:0015086">
    <property type="term" value="F:cadmium ion transmembrane transporter activity"/>
    <property type="evidence" value="ECO:0007669"/>
    <property type="project" value="TreeGrafter"/>
</dbReference>
<keyword evidence="3 5" id="KW-1133">Transmembrane helix</keyword>
<comment type="subcellular location">
    <subcellularLocation>
        <location evidence="1">Membrane</location>
        <topology evidence="1">Multi-pass membrane protein</topology>
    </subcellularLocation>
</comment>
<dbReference type="PANTHER" id="PTHR11706:SF2">
    <property type="entry name" value="TRANSPORTER PROTEIN"/>
    <property type="match status" value="1"/>
</dbReference>
<feature type="transmembrane region" description="Helical" evidence="5">
    <location>
        <begin position="113"/>
        <end position="134"/>
    </location>
</feature>
<feature type="transmembrane region" description="Helical" evidence="5">
    <location>
        <begin position="40"/>
        <end position="62"/>
    </location>
</feature>